<name>A0AA45BAX8_BURVI</name>
<accession>A0AA45BAX8</accession>
<proteinExistence type="predicted"/>
<dbReference type="AlphaFoldDB" id="A0AA45BAX8"/>
<gene>
    <name evidence="2" type="ORF">C6T65_28585</name>
</gene>
<feature type="region of interest" description="Disordered" evidence="1">
    <location>
        <begin position="60"/>
        <end position="88"/>
    </location>
</feature>
<evidence type="ECO:0000313" key="3">
    <source>
        <dbReference type="Proteomes" id="UP000237632"/>
    </source>
</evidence>
<dbReference type="RefSeq" id="WP_060123137.1">
    <property type="nucleotide sequence ID" value="NZ_CADFFA010000024.1"/>
</dbReference>
<comment type="caution">
    <text evidence="2">The sequence shown here is derived from an EMBL/GenBank/DDBJ whole genome shotgun (WGS) entry which is preliminary data.</text>
</comment>
<evidence type="ECO:0000256" key="1">
    <source>
        <dbReference type="SAM" id="MobiDB-lite"/>
    </source>
</evidence>
<dbReference type="EMBL" id="PVHK01000217">
    <property type="protein sequence ID" value="PRH39013.1"/>
    <property type="molecule type" value="Genomic_DNA"/>
</dbReference>
<dbReference type="Proteomes" id="UP000237632">
    <property type="component" value="Unassembled WGS sequence"/>
</dbReference>
<sequence length="115" mass="12234">MSEKFAMKVVIDDVTCPLLHARLSLITAPRERAALLRAIAEAALRGEAIGATTGRTLDVPARQWDDLPATPPPVTESTRHRPTQHTADDTFAVVDTSQAIGIDAGAIAEGLAAYF</sequence>
<organism evidence="2 3">
    <name type="scientific">Burkholderia vietnamiensis</name>
    <dbReference type="NCBI Taxonomy" id="60552"/>
    <lineage>
        <taxon>Bacteria</taxon>
        <taxon>Pseudomonadati</taxon>
        <taxon>Pseudomonadota</taxon>
        <taxon>Betaproteobacteria</taxon>
        <taxon>Burkholderiales</taxon>
        <taxon>Burkholderiaceae</taxon>
        <taxon>Burkholderia</taxon>
        <taxon>Burkholderia cepacia complex</taxon>
    </lineage>
</organism>
<evidence type="ECO:0000313" key="2">
    <source>
        <dbReference type="EMBL" id="PRH39013.1"/>
    </source>
</evidence>
<reference evidence="2 3" key="1">
    <citation type="submission" date="2018-03" db="EMBL/GenBank/DDBJ databases">
        <authorList>
            <person name="Nguyen K."/>
            <person name="Fouts D."/>
            <person name="Sutton G."/>
        </authorList>
    </citation>
    <scope>NUCLEOTIDE SEQUENCE [LARGE SCALE GENOMIC DNA]</scope>
    <source>
        <strain evidence="2 3">AU3578</strain>
    </source>
</reference>
<protein>
    <submittedName>
        <fullName evidence="2">Uncharacterized protein</fullName>
    </submittedName>
</protein>